<dbReference type="AlphaFoldDB" id="A0A933W212"/>
<dbReference type="EMBL" id="JACRIW010000058">
    <property type="protein sequence ID" value="MBI5169600.1"/>
    <property type="molecule type" value="Genomic_DNA"/>
</dbReference>
<comment type="caution">
    <text evidence="2">The sequence shown here is derived from an EMBL/GenBank/DDBJ whole genome shotgun (WGS) entry which is preliminary data.</text>
</comment>
<name>A0A933W212_UNCEI</name>
<evidence type="ECO:0000256" key="1">
    <source>
        <dbReference type="SAM" id="SignalP"/>
    </source>
</evidence>
<protein>
    <recommendedName>
        <fullName evidence="4">Fibronectin type-III domain-containing protein</fullName>
    </recommendedName>
</protein>
<dbReference type="SUPFAM" id="SSF49265">
    <property type="entry name" value="Fibronectin type III"/>
    <property type="match status" value="1"/>
</dbReference>
<reference evidence="2" key="1">
    <citation type="submission" date="2020-07" db="EMBL/GenBank/DDBJ databases">
        <title>Huge and variable diversity of episymbiotic CPR bacteria and DPANN archaea in groundwater ecosystems.</title>
        <authorList>
            <person name="He C.Y."/>
            <person name="Keren R."/>
            <person name="Whittaker M."/>
            <person name="Farag I.F."/>
            <person name="Doudna J."/>
            <person name="Cate J.H.D."/>
            <person name="Banfield J.F."/>
        </authorList>
    </citation>
    <scope>NUCLEOTIDE SEQUENCE</scope>
    <source>
        <strain evidence="2">NC_groundwater_1813_Pr3_B-0.1um_71_17</strain>
    </source>
</reference>
<evidence type="ECO:0008006" key="4">
    <source>
        <dbReference type="Google" id="ProtNLM"/>
    </source>
</evidence>
<dbReference type="InterPro" id="IPR013783">
    <property type="entry name" value="Ig-like_fold"/>
</dbReference>
<dbReference type="PROSITE" id="PS51257">
    <property type="entry name" value="PROKAR_LIPOPROTEIN"/>
    <property type="match status" value="1"/>
</dbReference>
<dbReference type="Proteomes" id="UP000696931">
    <property type="component" value="Unassembled WGS sequence"/>
</dbReference>
<evidence type="ECO:0000313" key="2">
    <source>
        <dbReference type="EMBL" id="MBI5169600.1"/>
    </source>
</evidence>
<feature type="signal peptide" evidence="1">
    <location>
        <begin position="1"/>
        <end position="21"/>
    </location>
</feature>
<evidence type="ECO:0000313" key="3">
    <source>
        <dbReference type="Proteomes" id="UP000696931"/>
    </source>
</evidence>
<keyword evidence="1" id="KW-0732">Signal</keyword>
<sequence>MKSNKMIVFALILGATVFALSSCGKTTSSVSTVTPPPTLDTTPPAAPTGVHGWYDIAGGRDYLSWTLSSSADVLAYEVYVVPSGGTPSLIASFDATIDVMALPIVGTDGSEVYRVRAVDAAGNTSAYSSSVIVERHGWQGGGTLDTGDGGKGNIVD</sequence>
<gene>
    <name evidence="2" type="ORF">HZA61_08945</name>
</gene>
<dbReference type="Gene3D" id="2.60.40.10">
    <property type="entry name" value="Immunoglobulins"/>
    <property type="match status" value="1"/>
</dbReference>
<proteinExistence type="predicted"/>
<dbReference type="InterPro" id="IPR036116">
    <property type="entry name" value="FN3_sf"/>
</dbReference>
<organism evidence="2 3">
    <name type="scientific">Eiseniibacteriota bacterium</name>
    <dbReference type="NCBI Taxonomy" id="2212470"/>
    <lineage>
        <taxon>Bacteria</taxon>
        <taxon>Candidatus Eiseniibacteriota</taxon>
    </lineage>
</organism>
<accession>A0A933W212</accession>
<feature type="chain" id="PRO_5037989101" description="Fibronectin type-III domain-containing protein" evidence="1">
    <location>
        <begin position="22"/>
        <end position="156"/>
    </location>
</feature>